<accession>A0A1G7F8G7</accession>
<dbReference type="PANTHER" id="PTHR43685:SF2">
    <property type="entry name" value="GLYCOSYLTRANSFERASE 2-LIKE DOMAIN-CONTAINING PROTEIN"/>
    <property type="match status" value="1"/>
</dbReference>
<name>A0A1G7F8G7_9PROT</name>
<sequence length="337" mass="37662">MTLFIRRMRKLGRDPVGYLLDSTHGPLRALGARLYANETERFRKLGKAAADRKITVIMTAFNTGHLIERAVKSVLAQSHRNLELMVIDDASSDDTSAILAALAAEDERLRVFTSPANHGTYWSKNWCLTKATGEFVAFHDSDDYSDPDRLMIQMGALLADPGLMACTCRWRRVDEAGDMQLIDGAEERMAAISLMIRRAPVLKQAGFFDTVRIAADTEYIRRLKEIFGWKGVRHLRQCLYIGLLRDGSLTTDVGSGFDWQRQGNSHKRAVGGSRAAYYDAFTSWHNACGGDRTKLSISFPAERRPFDVPADILRGCNDDDLTQVIELDASQPQTARG</sequence>
<keyword evidence="3" id="KW-1185">Reference proteome</keyword>
<keyword evidence="2" id="KW-0808">Transferase</keyword>
<feature type="domain" description="Glycosyltransferase 2-like" evidence="1">
    <location>
        <begin position="55"/>
        <end position="184"/>
    </location>
</feature>
<evidence type="ECO:0000313" key="2">
    <source>
        <dbReference type="EMBL" id="SDE72228.1"/>
    </source>
</evidence>
<dbReference type="CDD" id="cd00761">
    <property type="entry name" value="Glyco_tranf_GTA_type"/>
    <property type="match status" value="1"/>
</dbReference>
<dbReference type="Pfam" id="PF00535">
    <property type="entry name" value="Glycos_transf_2"/>
    <property type="match status" value="1"/>
</dbReference>
<dbReference type="PANTHER" id="PTHR43685">
    <property type="entry name" value="GLYCOSYLTRANSFERASE"/>
    <property type="match status" value="1"/>
</dbReference>
<dbReference type="RefSeq" id="WP_068303703.1">
    <property type="nucleotide sequence ID" value="NZ_FNAK01000009.1"/>
</dbReference>
<protein>
    <submittedName>
        <fullName evidence="2">Glycosyl transferase family 2</fullName>
    </submittedName>
</protein>
<dbReference type="EMBL" id="FNAK01000009">
    <property type="protein sequence ID" value="SDE72228.1"/>
    <property type="molecule type" value="Genomic_DNA"/>
</dbReference>
<dbReference type="InterPro" id="IPR001173">
    <property type="entry name" value="Glyco_trans_2-like"/>
</dbReference>
<dbReference type="SUPFAM" id="SSF53448">
    <property type="entry name" value="Nucleotide-diphospho-sugar transferases"/>
    <property type="match status" value="1"/>
</dbReference>
<proteinExistence type="predicted"/>
<dbReference type="InterPro" id="IPR050834">
    <property type="entry name" value="Glycosyltransf_2"/>
</dbReference>
<dbReference type="GO" id="GO:0016740">
    <property type="term" value="F:transferase activity"/>
    <property type="evidence" value="ECO:0007669"/>
    <property type="project" value="UniProtKB-KW"/>
</dbReference>
<dbReference type="Gene3D" id="3.90.550.10">
    <property type="entry name" value="Spore Coat Polysaccharide Biosynthesis Protein SpsA, Chain A"/>
    <property type="match status" value="1"/>
</dbReference>
<gene>
    <name evidence="2" type="ORF">SAMN04488071_3667</name>
</gene>
<dbReference type="OrthoDB" id="7210452at2"/>
<evidence type="ECO:0000313" key="3">
    <source>
        <dbReference type="Proteomes" id="UP000183685"/>
    </source>
</evidence>
<dbReference type="STRING" id="637679.GCA_001550055_01639"/>
<dbReference type="Proteomes" id="UP000183685">
    <property type="component" value="Unassembled WGS sequence"/>
</dbReference>
<dbReference type="AlphaFoldDB" id="A0A1G7F8G7"/>
<dbReference type="InterPro" id="IPR029044">
    <property type="entry name" value="Nucleotide-diphossugar_trans"/>
</dbReference>
<evidence type="ECO:0000259" key="1">
    <source>
        <dbReference type="Pfam" id="PF00535"/>
    </source>
</evidence>
<organism evidence="2 3">
    <name type="scientific">Kordiimonas lacus</name>
    <dbReference type="NCBI Taxonomy" id="637679"/>
    <lineage>
        <taxon>Bacteria</taxon>
        <taxon>Pseudomonadati</taxon>
        <taxon>Pseudomonadota</taxon>
        <taxon>Alphaproteobacteria</taxon>
        <taxon>Kordiimonadales</taxon>
        <taxon>Kordiimonadaceae</taxon>
        <taxon>Kordiimonas</taxon>
    </lineage>
</organism>
<reference evidence="2 3" key="1">
    <citation type="submission" date="2016-10" db="EMBL/GenBank/DDBJ databases">
        <authorList>
            <person name="de Groot N.N."/>
        </authorList>
    </citation>
    <scope>NUCLEOTIDE SEQUENCE [LARGE SCALE GENOMIC DNA]</scope>
    <source>
        <strain evidence="2 3">CGMCC 1.9109</strain>
    </source>
</reference>